<gene>
    <name evidence="1" type="ORF">T01_3450</name>
</gene>
<proteinExistence type="predicted"/>
<dbReference type="AlphaFoldDB" id="A0A0V1ATI7"/>
<name>A0A0V1ATI7_TRISP</name>
<reference evidence="1 2" key="1">
    <citation type="submission" date="2015-01" db="EMBL/GenBank/DDBJ databases">
        <title>Evolution of Trichinella species and genotypes.</title>
        <authorList>
            <person name="Korhonen P.K."/>
            <person name="Edoardo P."/>
            <person name="Giuseppe L.R."/>
            <person name="Gasser R.B."/>
        </authorList>
    </citation>
    <scope>NUCLEOTIDE SEQUENCE [LARGE SCALE GENOMIC DNA]</scope>
    <source>
        <strain evidence="1">ISS3</strain>
    </source>
</reference>
<keyword evidence="2" id="KW-1185">Reference proteome</keyword>
<comment type="caution">
    <text evidence="1">The sequence shown here is derived from an EMBL/GenBank/DDBJ whole genome shotgun (WGS) entry which is preliminary data.</text>
</comment>
<dbReference type="InParanoid" id="A0A0V1ATI7"/>
<protein>
    <submittedName>
        <fullName evidence="1">Uncharacterized protein</fullName>
    </submittedName>
</protein>
<dbReference type="Proteomes" id="UP000054776">
    <property type="component" value="Unassembled WGS sequence"/>
</dbReference>
<accession>A0A0V1ATI7</accession>
<evidence type="ECO:0000313" key="1">
    <source>
        <dbReference type="EMBL" id="KRY28097.1"/>
    </source>
</evidence>
<evidence type="ECO:0000313" key="2">
    <source>
        <dbReference type="Proteomes" id="UP000054776"/>
    </source>
</evidence>
<dbReference type="EMBL" id="JYDH01000219">
    <property type="protein sequence ID" value="KRY28097.1"/>
    <property type="molecule type" value="Genomic_DNA"/>
</dbReference>
<sequence>MKITFRKVGQAQGIPTHLKWAKQQSLTHLFHAESIGFLLLRDPEAWALPAHTVRCLSEGSFTLQRERQFCLSILYLLQIIHLPLRAYLPFH</sequence>
<organism evidence="1 2">
    <name type="scientific">Trichinella spiralis</name>
    <name type="common">Trichina worm</name>
    <dbReference type="NCBI Taxonomy" id="6334"/>
    <lineage>
        <taxon>Eukaryota</taxon>
        <taxon>Metazoa</taxon>
        <taxon>Ecdysozoa</taxon>
        <taxon>Nematoda</taxon>
        <taxon>Enoplea</taxon>
        <taxon>Dorylaimia</taxon>
        <taxon>Trichinellida</taxon>
        <taxon>Trichinellidae</taxon>
        <taxon>Trichinella</taxon>
    </lineage>
</organism>